<evidence type="ECO:0000256" key="2">
    <source>
        <dbReference type="SAM" id="MobiDB-lite"/>
    </source>
</evidence>
<organism evidence="4 5">
    <name type="scientific">Ectocarpus siliculosus</name>
    <name type="common">Brown alga</name>
    <name type="synonym">Conferva siliculosa</name>
    <dbReference type="NCBI Taxonomy" id="2880"/>
    <lineage>
        <taxon>Eukaryota</taxon>
        <taxon>Sar</taxon>
        <taxon>Stramenopiles</taxon>
        <taxon>Ochrophyta</taxon>
        <taxon>PX clade</taxon>
        <taxon>Phaeophyceae</taxon>
        <taxon>Ectocarpales</taxon>
        <taxon>Ectocarpaceae</taxon>
        <taxon>Ectocarpus</taxon>
    </lineage>
</organism>
<feature type="compositionally biased region" description="Pro residues" evidence="2">
    <location>
        <begin position="739"/>
        <end position="749"/>
    </location>
</feature>
<evidence type="ECO:0000313" key="5">
    <source>
        <dbReference type="Proteomes" id="UP000002630"/>
    </source>
</evidence>
<protein>
    <submittedName>
        <fullName evidence="4">Si:dkey-18f23.10 protein</fullName>
    </submittedName>
</protein>
<dbReference type="SUPFAM" id="SSF47954">
    <property type="entry name" value="Cyclin-like"/>
    <property type="match status" value="1"/>
</dbReference>
<comment type="similarity">
    <text evidence="1">Belongs to the cyclin family.</text>
</comment>
<evidence type="ECO:0000313" key="4">
    <source>
        <dbReference type="EMBL" id="CBJ31895.1"/>
    </source>
</evidence>
<feature type="compositionally biased region" description="Polar residues" evidence="2">
    <location>
        <begin position="371"/>
        <end position="393"/>
    </location>
</feature>
<name>D7FVH4_ECTSI</name>
<dbReference type="OrthoDB" id="231425at2759"/>
<dbReference type="AlphaFoldDB" id="D7FVH4"/>
<dbReference type="GO" id="GO:0006357">
    <property type="term" value="P:regulation of transcription by RNA polymerase II"/>
    <property type="evidence" value="ECO:0007669"/>
    <property type="project" value="InterPro"/>
</dbReference>
<feature type="compositionally biased region" description="Basic and acidic residues" evidence="2">
    <location>
        <begin position="817"/>
        <end position="841"/>
    </location>
</feature>
<reference evidence="4 5" key="1">
    <citation type="journal article" date="2010" name="Nature">
        <title>The Ectocarpus genome and the independent evolution of multicellularity in brown algae.</title>
        <authorList>
            <person name="Cock J.M."/>
            <person name="Sterck L."/>
            <person name="Rouze P."/>
            <person name="Scornet D."/>
            <person name="Allen A.E."/>
            <person name="Amoutzias G."/>
            <person name="Anthouard V."/>
            <person name="Artiguenave F."/>
            <person name="Aury J.M."/>
            <person name="Badger J.H."/>
            <person name="Beszteri B."/>
            <person name="Billiau K."/>
            <person name="Bonnet E."/>
            <person name="Bothwell J.H."/>
            <person name="Bowler C."/>
            <person name="Boyen C."/>
            <person name="Brownlee C."/>
            <person name="Carrano C.J."/>
            <person name="Charrier B."/>
            <person name="Cho G.Y."/>
            <person name="Coelho S.M."/>
            <person name="Collen J."/>
            <person name="Corre E."/>
            <person name="Da Silva C."/>
            <person name="Delage L."/>
            <person name="Delaroque N."/>
            <person name="Dittami S.M."/>
            <person name="Doulbeau S."/>
            <person name="Elias M."/>
            <person name="Farnham G."/>
            <person name="Gachon C.M."/>
            <person name="Gschloessl B."/>
            <person name="Heesch S."/>
            <person name="Jabbari K."/>
            <person name="Jubin C."/>
            <person name="Kawai H."/>
            <person name="Kimura K."/>
            <person name="Kloareg B."/>
            <person name="Kupper F.C."/>
            <person name="Lang D."/>
            <person name="Le Bail A."/>
            <person name="Leblanc C."/>
            <person name="Lerouge P."/>
            <person name="Lohr M."/>
            <person name="Lopez P.J."/>
            <person name="Martens C."/>
            <person name="Maumus F."/>
            <person name="Michel G."/>
            <person name="Miranda-Saavedra D."/>
            <person name="Morales J."/>
            <person name="Moreau H."/>
            <person name="Motomura T."/>
            <person name="Nagasato C."/>
            <person name="Napoli C.A."/>
            <person name="Nelson D.R."/>
            <person name="Nyvall-Collen P."/>
            <person name="Peters A.F."/>
            <person name="Pommier C."/>
            <person name="Potin P."/>
            <person name="Poulain J."/>
            <person name="Quesneville H."/>
            <person name="Read B."/>
            <person name="Rensing S.A."/>
            <person name="Ritter A."/>
            <person name="Rousvoal S."/>
            <person name="Samanta M."/>
            <person name="Samson G."/>
            <person name="Schroeder D.C."/>
            <person name="Segurens B."/>
            <person name="Strittmatter M."/>
            <person name="Tonon T."/>
            <person name="Tregear J.W."/>
            <person name="Valentin K."/>
            <person name="von Dassow P."/>
            <person name="Yamagishi T."/>
            <person name="Van de Peer Y."/>
            <person name="Wincker P."/>
        </authorList>
    </citation>
    <scope>NUCLEOTIDE SEQUENCE [LARGE SCALE GENOMIC DNA]</scope>
    <source>
        <strain evidence="5">Ec32 / CCAP1310/4</strain>
    </source>
</reference>
<dbReference type="EMBL" id="FN649760">
    <property type="protein sequence ID" value="CBJ31895.1"/>
    <property type="molecule type" value="Genomic_DNA"/>
</dbReference>
<dbReference type="SMART" id="SM00385">
    <property type="entry name" value="CYCLIN"/>
    <property type="match status" value="1"/>
</dbReference>
<dbReference type="InParanoid" id="D7FVH4"/>
<feature type="compositionally biased region" description="Polar residues" evidence="2">
    <location>
        <begin position="767"/>
        <end position="790"/>
    </location>
</feature>
<feature type="compositionally biased region" description="Low complexity" evidence="2">
    <location>
        <begin position="721"/>
        <end position="732"/>
    </location>
</feature>
<dbReference type="PANTHER" id="PTHR10026">
    <property type="entry name" value="CYCLIN"/>
    <property type="match status" value="1"/>
</dbReference>
<evidence type="ECO:0000259" key="3">
    <source>
        <dbReference type="SMART" id="SM00385"/>
    </source>
</evidence>
<feature type="domain" description="Cyclin-like" evidence="3">
    <location>
        <begin position="82"/>
        <end position="181"/>
    </location>
</feature>
<proteinExistence type="inferred from homology"/>
<dbReference type="GO" id="GO:0016538">
    <property type="term" value="F:cyclin-dependent protein serine/threonine kinase regulator activity"/>
    <property type="evidence" value="ECO:0007669"/>
    <property type="project" value="InterPro"/>
</dbReference>
<evidence type="ECO:0000256" key="1">
    <source>
        <dbReference type="RuleBase" id="RU000383"/>
    </source>
</evidence>
<dbReference type="Proteomes" id="UP000002630">
    <property type="component" value="Unassembled WGS sequence"/>
</dbReference>
<dbReference type="InterPro" id="IPR036915">
    <property type="entry name" value="Cyclin-like_sf"/>
</dbReference>
<keyword evidence="5" id="KW-1185">Reference proteome</keyword>
<dbReference type="eggNOG" id="KOG0834">
    <property type="taxonomic scope" value="Eukaryota"/>
</dbReference>
<dbReference type="Gene3D" id="1.10.472.10">
    <property type="entry name" value="Cyclin-like"/>
    <property type="match status" value="1"/>
</dbReference>
<sequence>MTDTGVAAAKPVDDGKEQAVMTRVGRRSDFGWEDRGWKFTLEELENPPFVKKSSRMGCGQVDPLWRAKQLRYDKEHRAQAHKLMLEICKRLKTKAVVIAGAMTIYQRFLALVSFTDINLHDTVAASVLLASKVEDFKIHIKDVLIVTNKVANYAIIGRSDPSEAYKRFKTRVVKVENKIMSALGFDFLIEHAYPHANDLILHFQRMGWVRENMGALISKGCCHLLSQSLKWTMCLEYPPTFRARLATYLSLLVNNVPPPQSGEWTEVLQFKDPGQLERATEEWLETLDNDTGKSGTKITRHRVTKALAKQRDDAQRRKRIASALGRPSMTTNKTVDGRRPSMPPPPPPKVLLLHSRGATGGGLTCGKVSTKDGSSCKGQQRASYSSKPPTHASTSKRKRMEAGAGTASNTAEKRPRPRPPLPRGVLPNNARSSSSWTSKSGPPATTTQPKACTPRPPSTLKPRLPNTPKPRPPNTPKPRPPNTPKPRPPTTPRPPNMPKPLGRSTPLPPNTPKPKKSFTPPPPNAPKLPVTLAARPPSTHKPRPPTTPKPRQPSTPNLVKKPAPRPPTTPKPLQTSTPLPVTTTIGLESLTPRLPCTPNLVKKPTPRPPTTPKPLQTSKPLTVSTIKGLESLTHRPPSTPKPIRMPITPPPPCTPKSLTSSAPLPVSTLMLPVTPTPRTPSAPEPKSEPTSCTWPKPPSMPKGTNSVAPAGSSRLPSYGKAPRSPSTARPSPLAKAPPATKPRPLPCPSLPSKTHLSRPDSIGASALTKTGRAQDSADGRQQCNGGSSQMAFKAKEDACMESNCDADSIRGGGLDGKAMDRRESGILAQDGRDNRKRSRDEITEDTSAATQGSGGKRPKTGSDSEGASGSEGDSTSTSSPGKADGTDDDEIEEGEIVEMPSRPVFERACAA</sequence>
<accession>D7FVH4</accession>
<feature type="compositionally biased region" description="Pro residues" evidence="2">
    <location>
        <begin position="544"/>
        <end position="553"/>
    </location>
</feature>
<dbReference type="InterPro" id="IPR006671">
    <property type="entry name" value="Cyclin_N"/>
</dbReference>
<dbReference type="InterPro" id="IPR013763">
    <property type="entry name" value="Cyclin-like_dom"/>
</dbReference>
<feature type="compositionally biased region" description="Acidic residues" evidence="2">
    <location>
        <begin position="886"/>
        <end position="896"/>
    </location>
</feature>
<keyword evidence="1" id="KW-0195">Cyclin</keyword>
<dbReference type="STRING" id="2880.D7FVH4"/>
<feature type="compositionally biased region" description="Polar residues" evidence="2">
    <location>
        <begin position="573"/>
        <end position="586"/>
    </location>
</feature>
<dbReference type="InterPro" id="IPR043198">
    <property type="entry name" value="Cyclin/Ssn8"/>
</dbReference>
<dbReference type="Pfam" id="PF00134">
    <property type="entry name" value="Cyclin_N"/>
    <property type="match status" value="1"/>
</dbReference>
<gene>
    <name evidence="4" type="ORF">Esi_0290_0030</name>
</gene>
<feature type="compositionally biased region" description="Low complexity" evidence="2">
    <location>
        <begin position="861"/>
        <end position="879"/>
    </location>
</feature>
<feature type="region of interest" description="Disordered" evidence="2">
    <location>
        <begin position="306"/>
        <end position="911"/>
    </location>
</feature>
<feature type="compositionally biased region" description="Polar residues" evidence="2">
    <location>
        <begin position="615"/>
        <end position="625"/>
    </location>
</feature>
<feature type="compositionally biased region" description="Pro residues" evidence="2">
    <location>
        <begin position="674"/>
        <end position="683"/>
    </location>
</feature>
<feature type="compositionally biased region" description="Pro residues" evidence="2">
    <location>
        <begin position="454"/>
        <end position="498"/>
    </location>
</feature>